<protein>
    <submittedName>
        <fullName evidence="7">Alanine-anticapsin ligase BacD</fullName>
    </submittedName>
</protein>
<dbReference type="Gene3D" id="3.30.1490.20">
    <property type="entry name" value="ATP-grasp fold, A domain"/>
    <property type="match status" value="1"/>
</dbReference>
<dbReference type="Gene3D" id="3.40.50.20">
    <property type="match status" value="1"/>
</dbReference>
<dbReference type="GO" id="GO:0016874">
    <property type="term" value="F:ligase activity"/>
    <property type="evidence" value="ECO:0007669"/>
    <property type="project" value="UniProtKB-KW"/>
</dbReference>
<evidence type="ECO:0000256" key="4">
    <source>
        <dbReference type="ARBA" id="ARBA00022840"/>
    </source>
</evidence>
<evidence type="ECO:0000313" key="7">
    <source>
        <dbReference type="EMBL" id="SOR77367.1"/>
    </source>
</evidence>
<dbReference type="InterPro" id="IPR003135">
    <property type="entry name" value="ATP-grasp_carboxylate-amine"/>
</dbReference>
<dbReference type="OrthoDB" id="24041at2"/>
<dbReference type="InterPro" id="IPR040570">
    <property type="entry name" value="LAL_C2"/>
</dbReference>
<name>A0A2N9B208_STRCX</name>
<dbReference type="EMBL" id="LT963352">
    <property type="protein sequence ID" value="SOR77367.1"/>
    <property type="molecule type" value="Genomic_DNA"/>
</dbReference>
<dbReference type="PANTHER" id="PTHR43585">
    <property type="entry name" value="FUMIPYRROLE BIOSYNTHESIS PROTEIN C"/>
    <property type="match status" value="1"/>
</dbReference>
<gene>
    <name evidence="7" type="primary">bacD_1</name>
    <name evidence="7" type="ORF">SCNRRL3882_0839</name>
</gene>
<dbReference type="GO" id="GO:0046872">
    <property type="term" value="F:metal ion binding"/>
    <property type="evidence" value="ECO:0007669"/>
    <property type="project" value="InterPro"/>
</dbReference>
<dbReference type="Pfam" id="PF02222">
    <property type="entry name" value="ATP-grasp"/>
    <property type="match status" value="1"/>
</dbReference>
<evidence type="ECO:0000256" key="3">
    <source>
        <dbReference type="ARBA" id="ARBA00022755"/>
    </source>
</evidence>
<keyword evidence="2 5" id="KW-0547">Nucleotide-binding</keyword>
<organism evidence="7 8">
    <name type="scientific">Streptomyces chartreusis NRRL 3882</name>
    <dbReference type="NCBI Taxonomy" id="1079985"/>
    <lineage>
        <taxon>Bacteria</taxon>
        <taxon>Bacillati</taxon>
        <taxon>Actinomycetota</taxon>
        <taxon>Actinomycetes</taxon>
        <taxon>Kitasatosporales</taxon>
        <taxon>Streptomycetaceae</taxon>
        <taxon>Streptomyces</taxon>
    </lineage>
</organism>
<evidence type="ECO:0000256" key="1">
    <source>
        <dbReference type="ARBA" id="ARBA00022598"/>
    </source>
</evidence>
<accession>A0A2N9B208</accession>
<evidence type="ECO:0000313" key="8">
    <source>
        <dbReference type="Proteomes" id="UP000235464"/>
    </source>
</evidence>
<sequence length="405" mass="44365">MGSNVLLLHVMKNVLPDRIRTAEEIGHLTVITEPGHVQQYGPDVDVHTVPSVQNLEVMRAKVLEILRERRIDRIFAPFELGQSAAGYLRSYFGLPGTGLDVANNFSNKYVMKQRFAAGGLPVTGFRLVAGLHQVPEAAAHLGWPLVIKPMIGGGSINVSVIHGPEHFEEFCRTPAAERVRALPVPLLAERFVEMSAEYHFDAIVENGQVLFSVGSRYTSPVLTRDGFLGSCILPPDDPTRQRMTEMHAQAVSSLGLDSGVTHMEFFETSDGLIAGEIACRPAGGLFPESIRMHTGADLWRACLELALGLSPKLELKDEEGVLAHCHLPISPGRIVEQTTEEELAALPSVVRVDMLRRKGDVVPAHLNSASASAVVYVRADRPEEAEAAIRRVVEEYRIDIVPEEV</sequence>
<evidence type="ECO:0000256" key="5">
    <source>
        <dbReference type="PROSITE-ProRule" id="PRU00409"/>
    </source>
</evidence>
<dbReference type="PROSITE" id="PS50975">
    <property type="entry name" value="ATP_GRASP"/>
    <property type="match status" value="1"/>
</dbReference>
<dbReference type="PANTHER" id="PTHR43585:SF2">
    <property type="entry name" value="ATP-GRASP ENZYME FSQD"/>
    <property type="match status" value="1"/>
</dbReference>
<dbReference type="InterPro" id="IPR011761">
    <property type="entry name" value="ATP-grasp"/>
</dbReference>
<dbReference type="GO" id="GO:0006164">
    <property type="term" value="P:purine nucleotide biosynthetic process"/>
    <property type="evidence" value="ECO:0007669"/>
    <property type="project" value="UniProtKB-KW"/>
</dbReference>
<feature type="domain" description="ATP-grasp" evidence="6">
    <location>
        <begin position="112"/>
        <end position="307"/>
    </location>
</feature>
<evidence type="ECO:0000256" key="2">
    <source>
        <dbReference type="ARBA" id="ARBA00022741"/>
    </source>
</evidence>
<dbReference type="InterPro" id="IPR013815">
    <property type="entry name" value="ATP_grasp_subdomain_1"/>
</dbReference>
<keyword evidence="4 5" id="KW-0067">ATP-binding</keyword>
<keyword evidence="8" id="KW-1185">Reference proteome</keyword>
<dbReference type="SUPFAM" id="SSF56059">
    <property type="entry name" value="Glutathione synthetase ATP-binding domain-like"/>
    <property type="match status" value="1"/>
</dbReference>
<dbReference type="Proteomes" id="UP000235464">
    <property type="component" value="Chromosome I"/>
</dbReference>
<dbReference type="RefSeq" id="WP_158688468.1">
    <property type="nucleotide sequence ID" value="NZ_LT962942.1"/>
</dbReference>
<dbReference type="GO" id="GO:0005524">
    <property type="term" value="F:ATP binding"/>
    <property type="evidence" value="ECO:0007669"/>
    <property type="project" value="UniProtKB-UniRule"/>
</dbReference>
<dbReference type="Gene3D" id="3.30.470.20">
    <property type="entry name" value="ATP-grasp fold, B domain"/>
    <property type="match status" value="1"/>
</dbReference>
<dbReference type="AlphaFoldDB" id="A0A2N9B208"/>
<reference evidence="8" key="1">
    <citation type="submission" date="2017-11" db="EMBL/GenBank/DDBJ databases">
        <authorList>
            <person name="Wibberg D."/>
        </authorList>
    </citation>
    <scope>NUCLEOTIDE SEQUENCE [LARGE SCALE GENOMIC DNA]</scope>
</reference>
<dbReference type="Pfam" id="PF18603">
    <property type="entry name" value="LAL_C2"/>
    <property type="match status" value="1"/>
</dbReference>
<evidence type="ECO:0000259" key="6">
    <source>
        <dbReference type="PROSITE" id="PS50975"/>
    </source>
</evidence>
<keyword evidence="1 7" id="KW-0436">Ligase</keyword>
<proteinExistence type="predicted"/>
<keyword evidence="3" id="KW-0658">Purine biosynthesis</keyword>
<dbReference type="InterPro" id="IPR052032">
    <property type="entry name" value="ATP-dep_AA_Ligase"/>
</dbReference>